<evidence type="ECO:0000256" key="1">
    <source>
        <dbReference type="SAM" id="SignalP"/>
    </source>
</evidence>
<accession>F0ZN04</accession>
<dbReference type="InterPro" id="IPR037524">
    <property type="entry name" value="PA14/GLEYA"/>
</dbReference>
<dbReference type="GeneID" id="10499414"/>
<dbReference type="OrthoDB" id="22237at2759"/>
<feature type="domain" description="PA14" evidence="2">
    <location>
        <begin position="89"/>
        <end position="246"/>
    </location>
</feature>
<gene>
    <name evidence="3" type="ORF">DICPUDRAFT_79572</name>
</gene>
<keyword evidence="1" id="KW-0732">Signal</keyword>
<dbReference type="InParanoid" id="F0ZN04"/>
<name>F0ZN04_DICPU</name>
<dbReference type="Proteomes" id="UP000001064">
    <property type="component" value="Unassembled WGS sequence"/>
</dbReference>
<dbReference type="RefSeq" id="XP_003288809.1">
    <property type="nucleotide sequence ID" value="XM_003288761.1"/>
</dbReference>
<dbReference type="EMBL" id="GL871088">
    <property type="protein sequence ID" value="EGC34672.1"/>
    <property type="molecule type" value="Genomic_DNA"/>
</dbReference>
<dbReference type="PROSITE" id="PS51820">
    <property type="entry name" value="PA14"/>
    <property type="match status" value="1"/>
</dbReference>
<evidence type="ECO:0000313" key="4">
    <source>
        <dbReference type="Proteomes" id="UP000001064"/>
    </source>
</evidence>
<dbReference type="PANTHER" id="PTHR31137">
    <property type="entry name" value="PROTEIN PSIB-RELATED-RELATED"/>
    <property type="match status" value="1"/>
</dbReference>
<feature type="chain" id="PRO_5003261841" description="PA14 domain-containing protein" evidence="1">
    <location>
        <begin position="20"/>
        <end position="474"/>
    </location>
</feature>
<dbReference type="AlphaFoldDB" id="F0ZN04"/>
<dbReference type="KEGG" id="dpp:DICPUDRAFT_79572"/>
<organism evidence="3 4">
    <name type="scientific">Dictyostelium purpureum</name>
    <name type="common">Slime mold</name>
    <dbReference type="NCBI Taxonomy" id="5786"/>
    <lineage>
        <taxon>Eukaryota</taxon>
        <taxon>Amoebozoa</taxon>
        <taxon>Evosea</taxon>
        <taxon>Eumycetozoa</taxon>
        <taxon>Dictyostelia</taxon>
        <taxon>Dictyosteliales</taxon>
        <taxon>Dictyosteliaceae</taxon>
        <taxon>Dictyostelium</taxon>
    </lineage>
</organism>
<dbReference type="VEuPathDB" id="AmoebaDB:DICPUDRAFT_79572"/>
<dbReference type="InterPro" id="IPR051154">
    <property type="entry name" value="Prespore-cell_inducing_factor"/>
</dbReference>
<evidence type="ECO:0000259" key="2">
    <source>
        <dbReference type="PROSITE" id="PS51820"/>
    </source>
</evidence>
<sequence length="474" mass="51559">MKILLTLIILFSSYLFSKGQPPVDVGRLRPLEINGLCSRYYGPSLGENKRPKYCCGENPFLAPDGTVLVHNEESFNQWFDSDANCTNYLFTFPLTFDAWEDTVQIGYGGHGGHSFAPTVGLGFGNPADFPEYAGDPFNQYYCVELHFSTVATDPDTNYFSLQAHGELWVYFNNSLVFDSGGDTLGSGAATKFEYRSIPMVNFDGTTVYPIDVYACLRSIDNAPDGSPFILFSEANIFSPCIDDPLSCVAKTPICGNCISGQRQCSGQSTTCSTPKCIEGQGCQMVDIDCSDEDVCIENLCDDLLGCIGNPIPNCYCNSTTCITTDECLPRSCIDNQCIAAPVDCSIFLPNCEESFCNAGECICTINPGTTGEVTSEVVTTTDLPTITSTISVTTTSTTIISATATSATTTSATTTSTGSETSIGITTHYRPEIYICSDDSCPYEYCCIQLKKSYTCVSKYFEHQCSPQRLPDYF</sequence>
<dbReference type="FunCoup" id="F0ZN04">
    <property type="interactions" value="748"/>
</dbReference>
<dbReference type="GO" id="GO:0005576">
    <property type="term" value="C:extracellular region"/>
    <property type="evidence" value="ECO:0000318"/>
    <property type="project" value="GO_Central"/>
</dbReference>
<proteinExistence type="predicted"/>
<keyword evidence="4" id="KW-1185">Reference proteome</keyword>
<dbReference type="PANTHER" id="PTHR31137:SF9">
    <property type="entry name" value="PA14 DOMAIN-CONTAINING PROTEIN"/>
    <property type="match status" value="1"/>
</dbReference>
<reference evidence="4" key="1">
    <citation type="journal article" date="2011" name="Genome Biol.">
        <title>Comparative genomics of the social amoebae Dictyostelium discoideum and Dictyostelium purpureum.</title>
        <authorList>
            <consortium name="US DOE Joint Genome Institute (JGI-PGF)"/>
            <person name="Sucgang R."/>
            <person name="Kuo A."/>
            <person name="Tian X."/>
            <person name="Salerno W."/>
            <person name="Parikh A."/>
            <person name="Feasley C.L."/>
            <person name="Dalin E."/>
            <person name="Tu H."/>
            <person name="Huang E."/>
            <person name="Barry K."/>
            <person name="Lindquist E."/>
            <person name="Shapiro H."/>
            <person name="Bruce D."/>
            <person name="Schmutz J."/>
            <person name="Salamov A."/>
            <person name="Fey P."/>
            <person name="Gaudet P."/>
            <person name="Anjard C."/>
            <person name="Babu M.M."/>
            <person name="Basu S."/>
            <person name="Bushmanova Y."/>
            <person name="van der Wel H."/>
            <person name="Katoh-Kurasawa M."/>
            <person name="Dinh C."/>
            <person name="Coutinho P.M."/>
            <person name="Saito T."/>
            <person name="Elias M."/>
            <person name="Schaap P."/>
            <person name="Kay R.R."/>
            <person name="Henrissat B."/>
            <person name="Eichinger L."/>
            <person name="Rivero F."/>
            <person name="Putnam N.H."/>
            <person name="West C.M."/>
            <person name="Loomis W.F."/>
            <person name="Chisholm R.L."/>
            <person name="Shaulsky G."/>
            <person name="Strassmann J.E."/>
            <person name="Queller D.C."/>
            <person name="Kuspa A."/>
            <person name="Grigoriev I.V."/>
        </authorList>
    </citation>
    <scope>NUCLEOTIDE SEQUENCE [LARGE SCALE GENOMIC DNA]</scope>
    <source>
        <strain evidence="4">QSDP1</strain>
    </source>
</reference>
<dbReference type="eggNOG" id="ENOG502RZ6J">
    <property type="taxonomic scope" value="Eukaryota"/>
</dbReference>
<protein>
    <recommendedName>
        <fullName evidence="2">PA14 domain-containing protein</fullName>
    </recommendedName>
</protein>
<evidence type="ECO:0000313" key="3">
    <source>
        <dbReference type="EMBL" id="EGC34672.1"/>
    </source>
</evidence>
<feature type="signal peptide" evidence="1">
    <location>
        <begin position="1"/>
        <end position="19"/>
    </location>
</feature>